<protein>
    <submittedName>
        <fullName evidence="6">Uncharacterized protein LOC106165608</fullName>
    </submittedName>
</protein>
<gene>
    <name evidence="6" type="primary">LOC106165608</name>
</gene>
<feature type="repeat" description="ANK" evidence="3">
    <location>
        <begin position="40"/>
        <end position="76"/>
    </location>
</feature>
<keyword evidence="5" id="KW-1185">Reference proteome</keyword>
<dbReference type="Pfam" id="PF12796">
    <property type="entry name" value="Ank_2"/>
    <property type="match status" value="1"/>
</dbReference>
<evidence type="ECO:0000313" key="5">
    <source>
        <dbReference type="Proteomes" id="UP000085678"/>
    </source>
</evidence>
<dbReference type="SUPFAM" id="SSF48403">
    <property type="entry name" value="Ankyrin repeat"/>
    <property type="match status" value="1"/>
</dbReference>
<dbReference type="SMART" id="SM00248">
    <property type="entry name" value="ANK"/>
    <property type="match status" value="4"/>
</dbReference>
<dbReference type="InterPro" id="IPR036770">
    <property type="entry name" value="Ankyrin_rpt-contain_sf"/>
</dbReference>
<dbReference type="Pfam" id="PF00023">
    <property type="entry name" value="Ank"/>
    <property type="match status" value="1"/>
</dbReference>
<dbReference type="InParanoid" id="A0A1S3IN40"/>
<feature type="repeat" description="ANK" evidence="3">
    <location>
        <begin position="111"/>
        <end position="147"/>
    </location>
</feature>
<dbReference type="PROSITE" id="PS50297">
    <property type="entry name" value="ANK_REP_REGION"/>
    <property type="match status" value="1"/>
</dbReference>
<dbReference type="PANTHER" id="PTHR24173">
    <property type="entry name" value="ANKYRIN REPEAT CONTAINING"/>
    <property type="match status" value="1"/>
</dbReference>
<dbReference type="PROSITE" id="PS50088">
    <property type="entry name" value="ANK_REPEAT"/>
    <property type="match status" value="2"/>
</dbReference>
<dbReference type="GeneID" id="106165608"/>
<evidence type="ECO:0000256" key="4">
    <source>
        <dbReference type="SAM" id="MobiDB-lite"/>
    </source>
</evidence>
<evidence type="ECO:0000256" key="3">
    <source>
        <dbReference type="PROSITE-ProRule" id="PRU00023"/>
    </source>
</evidence>
<evidence type="ECO:0000313" key="6">
    <source>
        <dbReference type="RefSeq" id="XP_013399316.1"/>
    </source>
</evidence>
<dbReference type="KEGG" id="lak:106165608"/>
<dbReference type="OrthoDB" id="5406014at2759"/>
<feature type="compositionally biased region" description="Basic and acidic residues" evidence="4">
    <location>
        <begin position="487"/>
        <end position="497"/>
    </location>
</feature>
<dbReference type="Proteomes" id="UP000085678">
    <property type="component" value="Unplaced"/>
</dbReference>
<keyword evidence="2 3" id="KW-0040">ANK repeat</keyword>
<dbReference type="STRING" id="7574.A0A1S3IN40"/>
<feature type="compositionally biased region" description="Polar residues" evidence="4">
    <location>
        <begin position="437"/>
        <end position="457"/>
    </location>
</feature>
<organism evidence="5 6">
    <name type="scientific">Lingula anatina</name>
    <name type="common">Brachiopod</name>
    <name type="synonym">Lingula unguis</name>
    <dbReference type="NCBI Taxonomy" id="7574"/>
    <lineage>
        <taxon>Eukaryota</taxon>
        <taxon>Metazoa</taxon>
        <taxon>Spiralia</taxon>
        <taxon>Lophotrochozoa</taxon>
        <taxon>Brachiopoda</taxon>
        <taxon>Linguliformea</taxon>
        <taxon>Lingulata</taxon>
        <taxon>Lingulida</taxon>
        <taxon>Linguloidea</taxon>
        <taxon>Lingulidae</taxon>
        <taxon>Lingula</taxon>
    </lineage>
</organism>
<dbReference type="Gene3D" id="1.25.40.20">
    <property type="entry name" value="Ankyrin repeat-containing domain"/>
    <property type="match status" value="1"/>
</dbReference>
<reference evidence="6" key="1">
    <citation type="submission" date="2025-08" db="UniProtKB">
        <authorList>
            <consortium name="RefSeq"/>
        </authorList>
    </citation>
    <scope>IDENTIFICATION</scope>
    <source>
        <tissue evidence="6">Gonads</tissue>
    </source>
</reference>
<dbReference type="RefSeq" id="XP_013399316.1">
    <property type="nucleotide sequence ID" value="XM_013543862.1"/>
</dbReference>
<keyword evidence="1" id="KW-0677">Repeat</keyword>
<proteinExistence type="predicted"/>
<sequence>MTGKGGKMDYTINTAIKRGFFQQVRFLIELGSDVNGKDEDGLTPLILCAMIEEEEWGVGLSRLLLEKGASVGFRDKRGLNALHYACLYQRLELVRVFLCAIDYDLNQGDKFGNTALHYAVSVGNVDITRLLLRTLHKYGMTVDKPNRRGFTPLIQAWSTGRVTCAQILVDEGHADQETADKVEGKTAKEWETEVLAKMNKLVINPKVRRHRPSTALRVSSAPILRRRRPSTAMSLRGNRNAPDNGLLVNVEKTDMLIRSASLSDLRNNPEFVFKLSAVDYFSQENMNDFQPQYGEGYDGFQGHYQRLALDGNWKGEVKSLLHEFQFQCSPSYRDSIKPPPPRQYIRPATPPSQLSDGEVPMSDRGSATGRRSIAGPRGKKLERQTSDANMSRRGSVVNLGPAGRRKNSIDAGNLPPGSRGQRSKRGSVDIVQEECDSSQSGGSAGNKSGLSDSAKASTNRKETENAKLPPRPVSRTGQYRNNIPVVKETKVDSDRTQLDNVYEEDDPNYLSPSRA</sequence>
<dbReference type="AlphaFoldDB" id="A0A1S3IN40"/>
<feature type="region of interest" description="Disordered" evidence="4">
    <location>
        <begin position="330"/>
        <end position="515"/>
    </location>
</feature>
<dbReference type="InterPro" id="IPR002110">
    <property type="entry name" value="Ankyrin_rpt"/>
</dbReference>
<dbReference type="PANTHER" id="PTHR24173:SF76">
    <property type="match status" value="1"/>
</dbReference>
<evidence type="ECO:0000256" key="1">
    <source>
        <dbReference type="ARBA" id="ARBA00022737"/>
    </source>
</evidence>
<name>A0A1S3IN40_LINAN</name>
<evidence type="ECO:0000256" key="2">
    <source>
        <dbReference type="ARBA" id="ARBA00023043"/>
    </source>
</evidence>
<accession>A0A1S3IN40</accession>